<organism evidence="2 4">
    <name type="scientific">Mesorhabditis belari</name>
    <dbReference type="NCBI Taxonomy" id="2138241"/>
    <lineage>
        <taxon>Eukaryota</taxon>
        <taxon>Metazoa</taxon>
        <taxon>Ecdysozoa</taxon>
        <taxon>Nematoda</taxon>
        <taxon>Chromadorea</taxon>
        <taxon>Rhabditida</taxon>
        <taxon>Rhabditina</taxon>
        <taxon>Rhabditomorpha</taxon>
        <taxon>Rhabditoidea</taxon>
        <taxon>Rhabditidae</taxon>
        <taxon>Mesorhabditinae</taxon>
        <taxon>Mesorhabditis</taxon>
    </lineage>
</organism>
<evidence type="ECO:0000313" key="4">
    <source>
        <dbReference type="WBParaSite" id="MBELARI_LOCUS7115"/>
    </source>
</evidence>
<keyword evidence="2" id="KW-1185">Reference proteome</keyword>
<reference evidence="3 4" key="1">
    <citation type="submission" date="2024-02" db="UniProtKB">
        <authorList>
            <consortium name="WormBaseParasite"/>
        </authorList>
    </citation>
    <scope>IDENTIFICATION</scope>
</reference>
<accession>A0AAF3FJ39</accession>
<dbReference type="Proteomes" id="UP000887575">
    <property type="component" value="Unassembled WGS sequence"/>
</dbReference>
<name>A0AAF3FJ39_9BILA</name>
<dbReference type="WBParaSite" id="MBELARI_LOCUS3550">
    <property type="protein sequence ID" value="MBELARI_LOCUS3550"/>
    <property type="gene ID" value="MBELARI_LOCUS3550"/>
</dbReference>
<proteinExistence type="predicted"/>
<dbReference type="WBParaSite" id="MBELARI_LOCUS7115">
    <property type="protein sequence ID" value="MBELARI_LOCUS7115"/>
    <property type="gene ID" value="MBELARI_LOCUS7115"/>
</dbReference>
<evidence type="ECO:0000313" key="2">
    <source>
        <dbReference type="Proteomes" id="UP000887575"/>
    </source>
</evidence>
<evidence type="ECO:0000256" key="1">
    <source>
        <dbReference type="SAM" id="MobiDB-lite"/>
    </source>
</evidence>
<evidence type="ECO:0000313" key="3">
    <source>
        <dbReference type="WBParaSite" id="MBELARI_LOCUS3550"/>
    </source>
</evidence>
<protein>
    <submittedName>
        <fullName evidence="3 4">Uncharacterized protein</fullName>
    </submittedName>
</protein>
<feature type="region of interest" description="Disordered" evidence="1">
    <location>
        <begin position="1"/>
        <end position="25"/>
    </location>
</feature>
<dbReference type="AlphaFoldDB" id="A0AAF3FJ39"/>
<sequence>MPTVLSKKECPEGTEPQKSDQNKVECTKDEVQAVEPGAVHGWLITDRDEQPIIGREKSTGDEVAQDSKGNFHNAKTGECVRKEDICSYD</sequence>